<evidence type="ECO:0000313" key="7">
    <source>
        <dbReference type="Proteomes" id="UP000593562"/>
    </source>
</evidence>
<dbReference type="InterPro" id="IPR005343">
    <property type="entry name" value="Noc2"/>
</dbReference>
<dbReference type="PANTHER" id="PTHR12687">
    <property type="entry name" value="NUCLEOLAR COMPLEX 2 AND RAD4-RELATED"/>
    <property type="match status" value="1"/>
</dbReference>
<keyword evidence="4" id="KW-0175">Coiled coil</keyword>
<evidence type="ECO:0000256" key="3">
    <source>
        <dbReference type="ARBA" id="ARBA00023242"/>
    </source>
</evidence>
<dbReference type="GO" id="GO:0005730">
    <property type="term" value="C:nucleolus"/>
    <property type="evidence" value="ECO:0007669"/>
    <property type="project" value="TreeGrafter"/>
</dbReference>
<dbReference type="GO" id="GO:0005654">
    <property type="term" value="C:nucleoplasm"/>
    <property type="evidence" value="ECO:0007669"/>
    <property type="project" value="TreeGrafter"/>
</dbReference>
<keyword evidence="3" id="KW-0539">Nucleus</keyword>
<comment type="caution">
    <text evidence="6">The sequence shown here is derived from an EMBL/GenBank/DDBJ whole genome shotgun (WGS) entry which is preliminary data.</text>
</comment>
<sequence>MAKKLGMKARKFAKKNLPAVHKRRRKLKSTFKKRNSKGNDRLVTEDPEGNKELPSNGRLFEDDNLEETSLDAIFSEHDSEEIQDDSGSDGYLSQDSCCTNISENNFKGYEEGSIVGNASSMQIREIHLELAKKKKKLEKLKEKDPDFSQFLESYNETRKASKNEEAQYSDEDVTSDDGMQLADEDISNLIKGKLLTRSVISSLCQLVREQHSVSAFTSLLNGYRYACHYGSDSTDVDDLDSSWRIEDAETLCKILSFVLYEADKIFRELLGVSCSNCRKEAILELKNSSKWKSLKPLVKTYLRSTLFLVTQFTDSKILAFAISRIRTSVVFFAPFPTLLRRLVKIVIHLWATGERDLSSNSILILQDVASVFSSDYFDTCLIKTYKAFIAHCKFAEPSLFEHLQFLRNSFVELCSQDVHKSSTTAIASIRHLAKILQLGLRTKNEEAVKRICSWQYMNCVDLWVTFISVNVNDYDLQPLLYMVIQIINGVALLFPGPRYLPMRIKCVQWLNQLSNSSGIFIPVASFVLEILEYSIGKDGGKPGKNLNFSSVVQLPKHWLKSRNFQDLCVFSALELLSAHFAKWSSHISFPELATITLIRLRKFDEITDSERFRRVVKRFIDQVEQNIEYVRKKRDEVAFSPNDQQSADSFLQPEKFSGSTQFMQYYRNVMENASSRNLGIKEKTSFPVERKSKKRREPIL</sequence>
<feature type="region of interest" description="Disordered" evidence="5">
    <location>
        <begin position="1"/>
        <end position="59"/>
    </location>
</feature>
<feature type="compositionally biased region" description="Basic residues" evidence="5">
    <location>
        <begin position="1"/>
        <end position="36"/>
    </location>
</feature>
<dbReference type="PANTHER" id="PTHR12687:SF8">
    <property type="entry name" value="PROTEIN REBELOTE"/>
    <property type="match status" value="1"/>
</dbReference>
<dbReference type="InParanoid" id="A0A7J7CID2"/>
<dbReference type="GO" id="GO:0030691">
    <property type="term" value="C:Noc2p-Noc3p complex"/>
    <property type="evidence" value="ECO:0007669"/>
    <property type="project" value="TreeGrafter"/>
</dbReference>
<feature type="coiled-coil region" evidence="4">
    <location>
        <begin position="123"/>
        <end position="171"/>
    </location>
</feature>
<accession>A0A7J7CID2</accession>
<comment type="subcellular location">
    <subcellularLocation>
        <location evidence="1">Nucleus</location>
    </subcellularLocation>
</comment>
<reference evidence="6 7" key="1">
    <citation type="journal article" date="2020" name="Nat. Commun.">
        <title>Genome of Tripterygium wilfordii and identification of cytochrome P450 involved in triptolide biosynthesis.</title>
        <authorList>
            <person name="Tu L."/>
            <person name="Su P."/>
            <person name="Zhang Z."/>
            <person name="Gao L."/>
            <person name="Wang J."/>
            <person name="Hu T."/>
            <person name="Zhou J."/>
            <person name="Zhang Y."/>
            <person name="Zhao Y."/>
            <person name="Liu Y."/>
            <person name="Song Y."/>
            <person name="Tong Y."/>
            <person name="Lu Y."/>
            <person name="Yang J."/>
            <person name="Xu C."/>
            <person name="Jia M."/>
            <person name="Peters R.J."/>
            <person name="Huang L."/>
            <person name="Gao W."/>
        </authorList>
    </citation>
    <scope>NUCLEOTIDE SEQUENCE [LARGE SCALE GENOMIC DNA]</scope>
    <source>
        <strain evidence="7">cv. XIE 37</strain>
        <tissue evidence="6">Leaf</tissue>
    </source>
</reference>
<evidence type="ECO:0000256" key="2">
    <source>
        <dbReference type="ARBA" id="ARBA00005907"/>
    </source>
</evidence>
<comment type="similarity">
    <text evidence="2">Belongs to the NOC2 family.</text>
</comment>
<evidence type="ECO:0000256" key="4">
    <source>
        <dbReference type="SAM" id="Coils"/>
    </source>
</evidence>
<keyword evidence="7" id="KW-1185">Reference proteome</keyword>
<name>A0A7J7CID2_TRIWF</name>
<dbReference type="OrthoDB" id="10266662at2759"/>
<organism evidence="6 7">
    <name type="scientific">Tripterygium wilfordii</name>
    <name type="common">Thunder God vine</name>
    <dbReference type="NCBI Taxonomy" id="458696"/>
    <lineage>
        <taxon>Eukaryota</taxon>
        <taxon>Viridiplantae</taxon>
        <taxon>Streptophyta</taxon>
        <taxon>Embryophyta</taxon>
        <taxon>Tracheophyta</taxon>
        <taxon>Spermatophyta</taxon>
        <taxon>Magnoliopsida</taxon>
        <taxon>eudicotyledons</taxon>
        <taxon>Gunneridae</taxon>
        <taxon>Pentapetalae</taxon>
        <taxon>rosids</taxon>
        <taxon>fabids</taxon>
        <taxon>Celastrales</taxon>
        <taxon>Celastraceae</taxon>
        <taxon>Tripterygium</taxon>
    </lineage>
</organism>
<evidence type="ECO:0000256" key="1">
    <source>
        <dbReference type="ARBA" id="ARBA00004123"/>
    </source>
</evidence>
<dbReference type="Pfam" id="PF03715">
    <property type="entry name" value="Noc2"/>
    <property type="match status" value="1"/>
</dbReference>
<dbReference type="AlphaFoldDB" id="A0A7J7CID2"/>
<dbReference type="Proteomes" id="UP000593562">
    <property type="component" value="Unassembled WGS sequence"/>
</dbReference>
<dbReference type="GO" id="GO:0042273">
    <property type="term" value="P:ribosomal large subunit biogenesis"/>
    <property type="evidence" value="ECO:0007669"/>
    <property type="project" value="TreeGrafter"/>
</dbReference>
<feature type="compositionally biased region" description="Basic and acidic residues" evidence="5">
    <location>
        <begin position="37"/>
        <end position="51"/>
    </location>
</feature>
<protein>
    <submittedName>
        <fullName evidence="6">Nucleolar complex protein 2 isoform 1</fullName>
    </submittedName>
</protein>
<evidence type="ECO:0000256" key="5">
    <source>
        <dbReference type="SAM" id="MobiDB-lite"/>
    </source>
</evidence>
<evidence type="ECO:0000313" key="6">
    <source>
        <dbReference type="EMBL" id="KAF5733766.1"/>
    </source>
</evidence>
<dbReference type="GO" id="GO:0030690">
    <property type="term" value="C:Noc1p-Noc2p complex"/>
    <property type="evidence" value="ECO:0007669"/>
    <property type="project" value="TreeGrafter"/>
</dbReference>
<dbReference type="FunCoup" id="A0A7J7CID2">
    <property type="interactions" value="2537"/>
</dbReference>
<gene>
    <name evidence="6" type="ORF">HS088_TW16G00206</name>
</gene>
<proteinExistence type="inferred from homology"/>
<dbReference type="EMBL" id="JAAARO010000016">
    <property type="protein sequence ID" value="KAF5733766.1"/>
    <property type="molecule type" value="Genomic_DNA"/>
</dbReference>